<sequence length="112" mass="12655">MSLEFQPGQIVSLDHSEKNLLAEVIQVVVARQLCWLRPLLLANCAPEPPIITDLRDGSHLLCPLNLVRPALDTEVITFLSQILAKEPKSQLDSGAQQQYYQFIQQIYRGIED</sequence>
<organism evidence="1 2">
    <name type="scientific">Anabaenopsis arnoldii</name>
    <dbReference type="NCBI Taxonomy" id="2152938"/>
    <lineage>
        <taxon>Bacteria</taxon>
        <taxon>Bacillati</taxon>
        <taxon>Cyanobacteriota</taxon>
        <taxon>Cyanophyceae</taxon>
        <taxon>Nostocales</taxon>
        <taxon>Nodulariaceae</taxon>
        <taxon>Anabaenopsis</taxon>
    </lineage>
</organism>
<evidence type="ECO:0000313" key="2">
    <source>
        <dbReference type="Proteomes" id="UP001212499"/>
    </source>
</evidence>
<dbReference type="RefSeq" id="WP_271734024.1">
    <property type="nucleotide sequence ID" value="NZ_JANQDP010000165.1"/>
</dbReference>
<dbReference type="EMBL" id="JAQMUH010000158">
    <property type="protein sequence ID" value="MDB9540769.1"/>
    <property type="molecule type" value="Genomic_DNA"/>
</dbReference>
<name>A0ABT5ATX5_9CYAN</name>
<protein>
    <submittedName>
        <fullName evidence="1">Uncharacterized protein</fullName>
    </submittedName>
</protein>
<reference evidence="1 2" key="1">
    <citation type="submission" date="2023-01" db="EMBL/GenBank/DDBJ databases">
        <title>Genomes from the Australian National Cyanobacteria Reference Collection.</title>
        <authorList>
            <person name="Willis A."/>
            <person name="Lee E.M.F."/>
        </authorList>
    </citation>
    <scope>NUCLEOTIDE SEQUENCE [LARGE SCALE GENOMIC DNA]</scope>
    <source>
        <strain evidence="1 2">CS-1033</strain>
    </source>
</reference>
<proteinExistence type="predicted"/>
<evidence type="ECO:0000313" key="1">
    <source>
        <dbReference type="EMBL" id="MDB9540769.1"/>
    </source>
</evidence>
<keyword evidence="2" id="KW-1185">Reference proteome</keyword>
<comment type="caution">
    <text evidence="1">The sequence shown here is derived from an EMBL/GenBank/DDBJ whole genome shotgun (WGS) entry which is preliminary data.</text>
</comment>
<dbReference type="Proteomes" id="UP001212499">
    <property type="component" value="Unassembled WGS sequence"/>
</dbReference>
<accession>A0ABT5ATX5</accession>
<gene>
    <name evidence="1" type="ORF">PN457_14090</name>
</gene>